<dbReference type="InterPro" id="IPR045462">
    <property type="entry name" value="aa-tRNA-synth_I_cd-bd"/>
</dbReference>
<dbReference type="GO" id="GO:0005829">
    <property type="term" value="C:cytosol"/>
    <property type="evidence" value="ECO:0007669"/>
    <property type="project" value="TreeGrafter"/>
</dbReference>
<evidence type="ECO:0000256" key="9">
    <source>
        <dbReference type="ARBA" id="ARBA00023146"/>
    </source>
</evidence>
<dbReference type="InterPro" id="IPR020058">
    <property type="entry name" value="Glu/Gln-tRNA-synth_Ib_cat-dom"/>
</dbReference>
<evidence type="ECO:0000256" key="7">
    <source>
        <dbReference type="ARBA" id="ARBA00022840"/>
    </source>
</evidence>
<name>A0A0K2BLC4_9GAMM</name>
<proteinExistence type="inferred from homology"/>
<dbReference type="GO" id="GO:0005524">
    <property type="term" value="F:ATP binding"/>
    <property type="evidence" value="ECO:0007669"/>
    <property type="project" value="UniProtKB-UniRule"/>
</dbReference>
<comment type="subunit">
    <text evidence="3 10">Monomer.</text>
</comment>
<dbReference type="Proteomes" id="UP000056466">
    <property type="component" value="Chromosome"/>
</dbReference>
<dbReference type="CDD" id="cd00808">
    <property type="entry name" value="GluRS_core"/>
    <property type="match status" value="1"/>
</dbReference>
<keyword evidence="8 10" id="KW-0648">Protein biosynthesis</keyword>
<dbReference type="InterPro" id="IPR004527">
    <property type="entry name" value="Glu-tRNA-ligase_bac/mito"/>
</dbReference>
<feature type="short sequence motif" description="'KMSKS' region" evidence="10">
    <location>
        <begin position="238"/>
        <end position="242"/>
    </location>
</feature>
<dbReference type="OrthoDB" id="9807503at2"/>
<dbReference type="AlphaFoldDB" id="A0A0K2BLC4"/>
<dbReference type="GO" id="GO:0008270">
    <property type="term" value="F:zinc ion binding"/>
    <property type="evidence" value="ECO:0007669"/>
    <property type="project" value="InterPro"/>
</dbReference>
<dbReference type="Pfam" id="PF00749">
    <property type="entry name" value="tRNA-synt_1c"/>
    <property type="match status" value="1"/>
</dbReference>
<keyword evidence="4 10" id="KW-0963">Cytoplasm</keyword>
<dbReference type="NCBIfam" id="TIGR00464">
    <property type="entry name" value="gltX_bact"/>
    <property type="match status" value="1"/>
</dbReference>
<dbReference type="PRINTS" id="PR00987">
    <property type="entry name" value="TRNASYNTHGLU"/>
</dbReference>
<evidence type="ECO:0000256" key="5">
    <source>
        <dbReference type="ARBA" id="ARBA00022598"/>
    </source>
</evidence>
<reference evidence="13 14" key="1">
    <citation type="submission" date="2015-06" db="EMBL/GenBank/DDBJ databases">
        <title>Lineage-specific patterns of genome deterioration in obligate symbionts.</title>
        <authorList>
            <person name="Bennett G.M."/>
            <person name="McCutcheon J.P."/>
            <person name="McDonald B.R."/>
            <person name="Moran N.A."/>
        </authorList>
    </citation>
    <scope>NUCLEOTIDE SEQUENCE [LARGE SCALE GENOMIC DNA]</scope>
    <source>
        <strain evidence="13 14">B-GSS</strain>
    </source>
</reference>
<dbReference type="FunFam" id="3.40.50.620:FF:000007">
    <property type="entry name" value="Glutamate--tRNA ligase"/>
    <property type="match status" value="1"/>
</dbReference>
<dbReference type="GO" id="GO:0000049">
    <property type="term" value="F:tRNA binding"/>
    <property type="evidence" value="ECO:0007669"/>
    <property type="project" value="InterPro"/>
</dbReference>
<evidence type="ECO:0000313" key="13">
    <source>
        <dbReference type="EMBL" id="AKZ65994.1"/>
    </source>
</evidence>
<dbReference type="PANTHER" id="PTHR43311:SF2">
    <property type="entry name" value="GLUTAMATE--TRNA LIGASE, MITOCHONDRIAL-RELATED"/>
    <property type="match status" value="1"/>
</dbReference>
<dbReference type="EC" id="6.1.1.17" evidence="10"/>
<keyword evidence="7 10" id="KW-0067">ATP-binding</keyword>
<evidence type="ECO:0000256" key="6">
    <source>
        <dbReference type="ARBA" id="ARBA00022741"/>
    </source>
</evidence>
<dbReference type="EMBL" id="CP011787">
    <property type="protein sequence ID" value="AKZ65994.1"/>
    <property type="molecule type" value="Genomic_DNA"/>
</dbReference>
<dbReference type="InterPro" id="IPR008925">
    <property type="entry name" value="aa_tRNA-synth_I_cd-bd_sf"/>
</dbReference>
<dbReference type="PANTHER" id="PTHR43311">
    <property type="entry name" value="GLUTAMATE--TRNA LIGASE"/>
    <property type="match status" value="1"/>
</dbReference>
<organism evidence="13 14">
    <name type="scientific">Candidatus Palibaumannia cicadellinicola</name>
    <dbReference type="NCBI Taxonomy" id="186490"/>
    <lineage>
        <taxon>Bacteria</taxon>
        <taxon>Pseudomonadati</taxon>
        <taxon>Pseudomonadota</taxon>
        <taxon>Gammaproteobacteria</taxon>
        <taxon>Candidatus Palibaumannia</taxon>
    </lineage>
</organism>
<evidence type="ECO:0000259" key="11">
    <source>
        <dbReference type="Pfam" id="PF00749"/>
    </source>
</evidence>
<dbReference type="NCBIfam" id="NF004314">
    <property type="entry name" value="PRK05710.1-3"/>
    <property type="match status" value="1"/>
</dbReference>
<keyword evidence="9 10" id="KW-0030">Aminoacyl-tRNA synthetase</keyword>
<feature type="domain" description="Aminoacyl-tRNA synthetase class I anticodon-binding" evidence="12">
    <location>
        <begin position="326"/>
        <end position="462"/>
    </location>
</feature>
<gene>
    <name evidence="10 13" type="primary">gltX</name>
    <name evidence="13" type="ORF">AB162_404</name>
</gene>
<dbReference type="InterPro" id="IPR020751">
    <property type="entry name" value="aa-tRNA-synth_I_codon-bd_sub2"/>
</dbReference>
<keyword evidence="5 10" id="KW-0436">Ligase</keyword>
<feature type="domain" description="Glutamyl/glutaminyl-tRNA synthetase class Ib catalytic" evidence="11">
    <location>
        <begin position="2"/>
        <end position="306"/>
    </location>
</feature>
<dbReference type="Gene3D" id="3.40.50.620">
    <property type="entry name" value="HUPs"/>
    <property type="match status" value="1"/>
</dbReference>
<evidence type="ECO:0000313" key="14">
    <source>
        <dbReference type="Proteomes" id="UP000056466"/>
    </source>
</evidence>
<comment type="caution">
    <text evidence="10">Lacks conserved residue(s) required for the propagation of feature annotation.</text>
</comment>
<dbReference type="HAMAP" id="MF_00022">
    <property type="entry name" value="Glu_tRNA_synth_type1"/>
    <property type="match status" value="1"/>
</dbReference>
<keyword evidence="14" id="KW-1185">Reference proteome</keyword>
<accession>A0A0K2BLC4</accession>
<sequence length="469" mass="54340">MKIKTRFAPSPTGYLHIGSARTALYSWLFARHHGGEFILRIEDTDLERSTPQAINAIIDSLNWLKINWDQGPYFQTKRFAYYNYMINHLLNNGHAYKCYCSKNRLENIRNQQMINGEKPRYDGFCRNNYQKNIFDDLPYVVRFRNPKEGSVIFKDLIRGIIQYSNKELDDLIIRRTDGTPTYNFCVVVDDFDMKITHVIRGEDHINNTPRQINILKALGAPLPEYAHVSMIMGNDGKKLSKRHGAVGIMQYRDEGFIPEAVLNYLVRLGWSYGNQEIFSLDNMKKLFSIEAVSKSASTFDNKKLLWYNQFYIKNLSPDNIAQHLFWHLNNNCTNIVSGPPLKELVQLFSKRCKTIKEMANYCYNFYQDVCQLDPEAAKIYLTKDATKLLQRVRDKLSIINNWTKESVHNAIVQTANELEVKIEKVSMPLRVAVTGVSYSPDIDLTIKTIGKLRSIKRIDIALKLTYGDD</sequence>
<dbReference type="SUPFAM" id="SSF52374">
    <property type="entry name" value="Nucleotidylyl transferase"/>
    <property type="match status" value="1"/>
</dbReference>
<comment type="similarity">
    <text evidence="2 10">Belongs to the class-I aminoacyl-tRNA synthetase family. Glutamate--tRNA ligase type 1 subfamily.</text>
</comment>
<dbReference type="InterPro" id="IPR049940">
    <property type="entry name" value="GluQ/Sye"/>
</dbReference>
<protein>
    <recommendedName>
        <fullName evidence="10">Glutamate--tRNA ligase</fullName>
        <ecNumber evidence="10">6.1.1.17</ecNumber>
    </recommendedName>
    <alternativeName>
        <fullName evidence="10">Glutamyl-tRNA synthetase</fullName>
        <shortName evidence="10">GluRS</shortName>
    </alternativeName>
</protein>
<comment type="subcellular location">
    <subcellularLocation>
        <location evidence="1 10">Cytoplasm</location>
    </subcellularLocation>
</comment>
<keyword evidence="6 10" id="KW-0547">Nucleotide-binding</keyword>
<dbReference type="KEGG" id="bcig:AB162_404"/>
<evidence type="ECO:0000256" key="1">
    <source>
        <dbReference type="ARBA" id="ARBA00004496"/>
    </source>
</evidence>
<dbReference type="RefSeq" id="WP_053097026.1">
    <property type="nucleotide sequence ID" value="NZ_CP011787.1"/>
</dbReference>
<dbReference type="SUPFAM" id="SSF48163">
    <property type="entry name" value="An anticodon-binding domain of class I aminoacyl-tRNA synthetases"/>
    <property type="match status" value="1"/>
</dbReference>
<evidence type="ECO:0000256" key="8">
    <source>
        <dbReference type="ARBA" id="ARBA00022917"/>
    </source>
</evidence>
<comment type="catalytic activity">
    <reaction evidence="10">
        <text>tRNA(Glu) + L-glutamate + ATP = L-glutamyl-tRNA(Glu) + AMP + diphosphate</text>
        <dbReference type="Rhea" id="RHEA:23540"/>
        <dbReference type="Rhea" id="RHEA-COMP:9663"/>
        <dbReference type="Rhea" id="RHEA-COMP:9680"/>
        <dbReference type="ChEBI" id="CHEBI:29985"/>
        <dbReference type="ChEBI" id="CHEBI:30616"/>
        <dbReference type="ChEBI" id="CHEBI:33019"/>
        <dbReference type="ChEBI" id="CHEBI:78442"/>
        <dbReference type="ChEBI" id="CHEBI:78520"/>
        <dbReference type="ChEBI" id="CHEBI:456215"/>
        <dbReference type="EC" id="6.1.1.17"/>
    </reaction>
</comment>
<evidence type="ECO:0000256" key="3">
    <source>
        <dbReference type="ARBA" id="ARBA00011245"/>
    </source>
</evidence>
<dbReference type="InterPro" id="IPR033910">
    <property type="entry name" value="GluRS_core"/>
</dbReference>
<dbReference type="PATRIC" id="fig|186490.8.peg.382"/>
<comment type="function">
    <text evidence="10">Catalyzes the attachment of glutamate to tRNA(Glu) in a two-step reaction: glutamate is first activated by ATP to form Glu-AMP and then transferred to the acceptor end of tRNA(Glu).</text>
</comment>
<evidence type="ECO:0000259" key="12">
    <source>
        <dbReference type="Pfam" id="PF19269"/>
    </source>
</evidence>
<dbReference type="Pfam" id="PF19269">
    <property type="entry name" value="Anticodon_2"/>
    <property type="match status" value="1"/>
</dbReference>
<evidence type="ECO:0000256" key="4">
    <source>
        <dbReference type="ARBA" id="ARBA00022490"/>
    </source>
</evidence>
<dbReference type="Gene3D" id="1.10.10.350">
    <property type="match status" value="1"/>
</dbReference>
<dbReference type="GO" id="GO:0006424">
    <property type="term" value="P:glutamyl-tRNA aminoacylation"/>
    <property type="evidence" value="ECO:0007669"/>
    <property type="project" value="UniProtKB-UniRule"/>
</dbReference>
<dbReference type="InterPro" id="IPR014729">
    <property type="entry name" value="Rossmann-like_a/b/a_fold"/>
</dbReference>
<feature type="binding site" evidence="10">
    <location>
        <position position="241"/>
    </location>
    <ligand>
        <name>ATP</name>
        <dbReference type="ChEBI" id="CHEBI:30616"/>
    </ligand>
</feature>
<evidence type="ECO:0000256" key="10">
    <source>
        <dbReference type="HAMAP-Rule" id="MF_00022"/>
    </source>
</evidence>
<evidence type="ECO:0000256" key="2">
    <source>
        <dbReference type="ARBA" id="ARBA00007894"/>
    </source>
</evidence>
<feature type="short sequence motif" description="'HIGH' region" evidence="10">
    <location>
        <begin position="9"/>
        <end position="19"/>
    </location>
</feature>
<dbReference type="InterPro" id="IPR000924">
    <property type="entry name" value="Glu/Gln-tRNA-synth"/>
</dbReference>
<dbReference type="GO" id="GO:0004818">
    <property type="term" value="F:glutamate-tRNA ligase activity"/>
    <property type="evidence" value="ECO:0007669"/>
    <property type="project" value="UniProtKB-UniRule"/>
</dbReference>